<dbReference type="Proteomes" id="UP000265520">
    <property type="component" value="Unassembled WGS sequence"/>
</dbReference>
<keyword evidence="1" id="KW-0418">Kinase</keyword>
<sequence length="90" mass="10180">MDNALRACCKGHREGDNGQQHLIYEKLPNDISDGHALLLDPILRHLKVCMTSEIDIGLNEDFRVTPGICEFGDQYFGKDDDDEQLEGCSW</sequence>
<dbReference type="SUPFAM" id="SSF53271">
    <property type="entry name" value="PRTase-like"/>
    <property type="match status" value="1"/>
</dbReference>
<proteinExistence type="predicted"/>
<dbReference type="AlphaFoldDB" id="A0A392M6B4"/>
<dbReference type="EMBL" id="LXQA010003020">
    <property type="protein sequence ID" value="MCH81964.1"/>
    <property type="molecule type" value="Genomic_DNA"/>
</dbReference>
<reference evidence="1 2" key="1">
    <citation type="journal article" date="2018" name="Front. Plant Sci.">
        <title>Red Clover (Trifolium pratense) and Zigzag Clover (T. medium) - A Picture of Genomic Similarities and Differences.</title>
        <authorList>
            <person name="Dluhosova J."/>
            <person name="Istvanek J."/>
            <person name="Nedelnik J."/>
            <person name="Repkova J."/>
        </authorList>
    </citation>
    <scope>NUCLEOTIDE SEQUENCE [LARGE SCALE GENOMIC DNA]</scope>
    <source>
        <strain evidence="2">cv. 10/8</strain>
        <tissue evidence="1">Leaf</tissue>
    </source>
</reference>
<keyword evidence="1" id="KW-0808">Transferase</keyword>
<comment type="caution">
    <text evidence="1">The sequence shown here is derived from an EMBL/GenBank/DDBJ whole genome shotgun (WGS) entry which is preliminary data.</text>
</comment>
<protein>
    <submittedName>
        <fullName evidence="1">Uridine kinase-like protein 4-like</fullName>
    </submittedName>
</protein>
<name>A0A392M6B4_9FABA</name>
<evidence type="ECO:0000313" key="2">
    <source>
        <dbReference type="Proteomes" id="UP000265520"/>
    </source>
</evidence>
<dbReference type="InterPro" id="IPR029057">
    <property type="entry name" value="PRTase-like"/>
</dbReference>
<evidence type="ECO:0000313" key="1">
    <source>
        <dbReference type="EMBL" id="MCH81964.1"/>
    </source>
</evidence>
<dbReference type="GO" id="GO:0016301">
    <property type="term" value="F:kinase activity"/>
    <property type="evidence" value="ECO:0007669"/>
    <property type="project" value="UniProtKB-KW"/>
</dbReference>
<gene>
    <name evidence="1" type="ORF">A2U01_0002758</name>
</gene>
<keyword evidence="2" id="KW-1185">Reference proteome</keyword>
<organism evidence="1 2">
    <name type="scientific">Trifolium medium</name>
    <dbReference type="NCBI Taxonomy" id="97028"/>
    <lineage>
        <taxon>Eukaryota</taxon>
        <taxon>Viridiplantae</taxon>
        <taxon>Streptophyta</taxon>
        <taxon>Embryophyta</taxon>
        <taxon>Tracheophyta</taxon>
        <taxon>Spermatophyta</taxon>
        <taxon>Magnoliopsida</taxon>
        <taxon>eudicotyledons</taxon>
        <taxon>Gunneridae</taxon>
        <taxon>Pentapetalae</taxon>
        <taxon>rosids</taxon>
        <taxon>fabids</taxon>
        <taxon>Fabales</taxon>
        <taxon>Fabaceae</taxon>
        <taxon>Papilionoideae</taxon>
        <taxon>50 kb inversion clade</taxon>
        <taxon>NPAAA clade</taxon>
        <taxon>Hologalegina</taxon>
        <taxon>IRL clade</taxon>
        <taxon>Trifolieae</taxon>
        <taxon>Trifolium</taxon>
    </lineage>
</organism>
<accession>A0A392M6B4</accession>